<dbReference type="SUPFAM" id="SSF57667">
    <property type="entry name" value="beta-beta-alpha zinc fingers"/>
    <property type="match status" value="9"/>
</dbReference>
<evidence type="ECO:0000313" key="17">
    <source>
        <dbReference type="EMBL" id="GFG37705.1"/>
    </source>
</evidence>
<dbReference type="SMART" id="SM00355">
    <property type="entry name" value="ZnF_C2H2"/>
    <property type="match status" value="16"/>
</dbReference>
<dbReference type="Pfam" id="PF12874">
    <property type="entry name" value="zf-met"/>
    <property type="match status" value="1"/>
</dbReference>
<dbReference type="FunFam" id="3.30.160.60:FF:002737">
    <property type="entry name" value="AGAP008430-PA"/>
    <property type="match status" value="1"/>
</dbReference>
<dbReference type="Pfam" id="PF13912">
    <property type="entry name" value="zf-C2H2_6"/>
    <property type="match status" value="1"/>
</dbReference>
<evidence type="ECO:0000256" key="14">
    <source>
        <dbReference type="PROSITE-ProRule" id="PRU00042"/>
    </source>
</evidence>
<feature type="domain" description="C2H2-type" evidence="16">
    <location>
        <begin position="238"/>
        <end position="265"/>
    </location>
</feature>
<evidence type="ECO:0000256" key="4">
    <source>
        <dbReference type="ARBA" id="ARBA00022723"/>
    </source>
</evidence>
<keyword evidence="9" id="KW-0238">DNA-binding</keyword>
<keyword evidence="3" id="KW-0217">Developmental protein</keyword>
<feature type="domain" description="C2H2-type" evidence="16">
    <location>
        <begin position="654"/>
        <end position="681"/>
    </location>
</feature>
<evidence type="ECO:0000256" key="15">
    <source>
        <dbReference type="SAM" id="MobiDB-lite"/>
    </source>
</evidence>
<dbReference type="InterPro" id="IPR013087">
    <property type="entry name" value="Znf_C2H2_type"/>
</dbReference>
<keyword evidence="8" id="KW-0805">Transcription regulation</keyword>
<dbReference type="EMBL" id="BLKM01009743">
    <property type="protein sequence ID" value="GFG37705.1"/>
    <property type="molecule type" value="Genomic_DNA"/>
</dbReference>
<feature type="domain" description="C2H2-type" evidence="16">
    <location>
        <begin position="332"/>
        <end position="359"/>
    </location>
</feature>
<dbReference type="InterPro" id="IPR050758">
    <property type="entry name" value="Znf_C2H2-type"/>
</dbReference>
<keyword evidence="7" id="KW-0862">Zinc</keyword>
<dbReference type="GO" id="GO:0008270">
    <property type="term" value="F:zinc ion binding"/>
    <property type="evidence" value="ECO:0007669"/>
    <property type="project" value="UniProtKB-KW"/>
</dbReference>
<feature type="domain" description="C2H2-type" evidence="16">
    <location>
        <begin position="682"/>
        <end position="709"/>
    </location>
</feature>
<dbReference type="GO" id="GO:0035282">
    <property type="term" value="P:segmentation"/>
    <property type="evidence" value="ECO:0007669"/>
    <property type="project" value="UniProtKB-KW"/>
</dbReference>
<dbReference type="GO" id="GO:0005634">
    <property type="term" value="C:nucleus"/>
    <property type="evidence" value="ECO:0007669"/>
    <property type="project" value="UniProtKB-SubCell"/>
</dbReference>
<dbReference type="GO" id="GO:0003690">
    <property type="term" value="F:double-stranded DNA binding"/>
    <property type="evidence" value="ECO:0007669"/>
    <property type="project" value="UniProtKB-ARBA"/>
</dbReference>
<evidence type="ECO:0000259" key="16">
    <source>
        <dbReference type="PROSITE" id="PS50157"/>
    </source>
</evidence>
<dbReference type="FunFam" id="3.30.160.60:FF:001370">
    <property type="entry name" value="Zinc finger protein"/>
    <property type="match status" value="1"/>
</dbReference>
<feature type="domain" description="C2H2-type" evidence="16">
    <location>
        <begin position="598"/>
        <end position="625"/>
    </location>
</feature>
<feature type="domain" description="C2H2-type" evidence="16">
    <location>
        <begin position="626"/>
        <end position="653"/>
    </location>
</feature>
<comment type="subcellular location">
    <subcellularLocation>
        <location evidence="1">Nucleus</location>
    </subcellularLocation>
</comment>
<feature type="domain" description="C2H2-type" evidence="16">
    <location>
        <begin position="483"/>
        <end position="510"/>
    </location>
</feature>
<organism evidence="17 18">
    <name type="scientific">Coptotermes formosanus</name>
    <name type="common">Formosan subterranean termite</name>
    <dbReference type="NCBI Taxonomy" id="36987"/>
    <lineage>
        <taxon>Eukaryota</taxon>
        <taxon>Metazoa</taxon>
        <taxon>Ecdysozoa</taxon>
        <taxon>Arthropoda</taxon>
        <taxon>Hexapoda</taxon>
        <taxon>Insecta</taxon>
        <taxon>Pterygota</taxon>
        <taxon>Neoptera</taxon>
        <taxon>Polyneoptera</taxon>
        <taxon>Dictyoptera</taxon>
        <taxon>Blattodea</taxon>
        <taxon>Blattoidea</taxon>
        <taxon>Termitoidae</taxon>
        <taxon>Rhinotermitidae</taxon>
        <taxon>Coptotermes</taxon>
    </lineage>
</organism>
<gene>
    <name evidence="17" type="ORF">Cfor_11782</name>
</gene>
<evidence type="ECO:0000256" key="6">
    <source>
        <dbReference type="ARBA" id="ARBA00022771"/>
    </source>
</evidence>
<evidence type="ECO:0000256" key="9">
    <source>
        <dbReference type="ARBA" id="ARBA00023125"/>
    </source>
</evidence>
<dbReference type="FunFam" id="3.30.160.60:FF:001498">
    <property type="entry name" value="Zinc finger protein 404"/>
    <property type="match status" value="1"/>
</dbReference>
<accession>A0A6L2Q4J7</accession>
<dbReference type="Pfam" id="PF00096">
    <property type="entry name" value="zf-C2H2"/>
    <property type="match status" value="5"/>
</dbReference>
<evidence type="ECO:0000256" key="12">
    <source>
        <dbReference type="ARBA" id="ARBA00023843"/>
    </source>
</evidence>
<name>A0A6L2Q4J7_COPFO</name>
<evidence type="ECO:0000256" key="8">
    <source>
        <dbReference type="ARBA" id="ARBA00023015"/>
    </source>
</evidence>
<comment type="caution">
    <text evidence="17">The sequence shown here is derived from an EMBL/GenBank/DDBJ whole genome shotgun (WGS) entry which is preliminary data.</text>
</comment>
<feature type="domain" description="C2H2-type" evidence="16">
    <location>
        <begin position="445"/>
        <end position="472"/>
    </location>
</feature>
<feature type="domain" description="C2H2-type" evidence="16">
    <location>
        <begin position="360"/>
        <end position="388"/>
    </location>
</feature>
<protein>
    <recommendedName>
        <fullName evidence="12">Protein krueppel</fullName>
    </recommendedName>
</protein>
<feature type="domain" description="C2H2-type" evidence="16">
    <location>
        <begin position="522"/>
        <end position="550"/>
    </location>
</feature>
<evidence type="ECO:0000313" key="18">
    <source>
        <dbReference type="Proteomes" id="UP000502823"/>
    </source>
</evidence>
<dbReference type="PROSITE" id="PS50157">
    <property type="entry name" value="ZINC_FINGER_C2H2_2"/>
    <property type="match status" value="15"/>
</dbReference>
<dbReference type="PANTHER" id="PTHR23234:SF10">
    <property type="entry name" value="RIKEN CDNA 6720489N17 GENE-RELATED"/>
    <property type="match status" value="1"/>
</dbReference>
<feature type="region of interest" description="Disordered" evidence="15">
    <location>
        <begin position="114"/>
        <end position="143"/>
    </location>
</feature>
<comment type="similarity">
    <text evidence="2">Belongs to the krueppel C2H2-type zinc-finger protein family.</text>
</comment>
<feature type="domain" description="C2H2-type" evidence="16">
    <location>
        <begin position="389"/>
        <end position="416"/>
    </location>
</feature>
<sequence>MCYEFSQSCIEAEEKLKTLIKLKQFWSQFPDEAASASVCSSNSVFKMEPDSQVKAESLQFKRENFKPCSSSDTWNDSRHAELDVTGQSKDSYCCPLCCEGKMKICSKEGETSTVVTETDKKIDKPPAGGKQPSDLVNGSDSFKDRDLSEIAGTNVDDINHLQNNVVYEVRDEEGNNYTFVESSVGWWNGESTLESAEIIIETLNSEDADVLDEVGHEDEVTVNSWNLAGQVEVENSTFTCQVCGESFPSEELCLHHSRIHNEEGFYPCSLCGMCFSNELDITSHCEEHKAEEKKVKSKLSKGRVICSMCGRRFNSEKTLNEHTCGSNETKQFRCEMCKKAYISEERLRFHRRFHEGARPNHCVQCGKEFDNEGSLYYHTRMVHEGARPFCCEECGKRFYSNARLEAHKRVHSGERPFECEVCGRRFYDRETLKGHYITHMSVKPFQCDLCGVCCGRKSMLKQHVRIHHSDTYMPKRVPSLIHYFCKICNETFTSSSDVLTHRTTHWGTLQNLNSMNKEPEPHVCEYCGKAFSMVNSLGKHRKQEHPDEQPYVCSICRETSRTLYEARAHRKTHTSAEELDNKEKIKPSPDKVVTQKVFICEECGKPLPGRRKFMAHMKAHRMDLPFECTVCGKKFTEKQRLLVHMRLHTGEKPYSCSECGKRFTQSSALYTHALLHTGEKPHSCDLCGKAFRIKADRDNHRRTHTGEKPYHCEFCAKQFRTGQVYYQHRMIHT</sequence>
<evidence type="ECO:0000256" key="10">
    <source>
        <dbReference type="ARBA" id="ARBA00023163"/>
    </source>
</evidence>
<dbReference type="FunFam" id="3.30.160.60:FF:000446">
    <property type="entry name" value="Zinc finger protein"/>
    <property type="match status" value="2"/>
</dbReference>
<proteinExistence type="inferred from homology"/>
<dbReference type="Proteomes" id="UP000502823">
    <property type="component" value="Unassembled WGS sequence"/>
</dbReference>
<dbReference type="OrthoDB" id="3437960at2759"/>
<keyword evidence="4" id="KW-0479">Metal-binding</keyword>
<feature type="domain" description="C2H2-type" evidence="16">
    <location>
        <begin position="710"/>
        <end position="733"/>
    </location>
</feature>
<dbReference type="PROSITE" id="PS00028">
    <property type="entry name" value="ZINC_FINGER_C2H2_1"/>
    <property type="match status" value="14"/>
</dbReference>
<comment type="function">
    <text evidence="13">Krueppel is a gap class segmentation protein.</text>
</comment>
<keyword evidence="11" id="KW-0539">Nucleus</keyword>
<dbReference type="AlphaFoldDB" id="A0A6L2Q4J7"/>
<evidence type="ECO:0000256" key="11">
    <source>
        <dbReference type="ARBA" id="ARBA00023242"/>
    </source>
</evidence>
<dbReference type="FunFam" id="3.30.160.60:FF:001954">
    <property type="entry name" value="Zinc finger protein 787"/>
    <property type="match status" value="1"/>
</dbReference>
<keyword evidence="10" id="KW-0804">Transcription</keyword>
<evidence type="ECO:0000256" key="1">
    <source>
        <dbReference type="ARBA" id="ARBA00004123"/>
    </source>
</evidence>
<dbReference type="Gene3D" id="3.30.160.60">
    <property type="entry name" value="Classic Zinc Finger"/>
    <property type="match status" value="11"/>
</dbReference>
<evidence type="ECO:0000256" key="7">
    <source>
        <dbReference type="ARBA" id="ARBA00022833"/>
    </source>
</evidence>
<reference evidence="18" key="1">
    <citation type="submission" date="2020-01" db="EMBL/GenBank/DDBJ databases">
        <title>Draft genome sequence of the Termite Coptotermes fromosanus.</title>
        <authorList>
            <person name="Itakura S."/>
            <person name="Yosikawa Y."/>
            <person name="Umezawa K."/>
        </authorList>
    </citation>
    <scope>NUCLEOTIDE SEQUENCE [LARGE SCALE GENOMIC DNA]</scope>
</reference>
<dbReference type="InterPro" id="IPR036236">
    <property type="entry name" value="Znf_C2H2_sf"/>
</dbReference>
<dbReference type="InParanoid" id="A0A6L2Q4J7"/>
<feature type="non-terminal residue" evidence="17">
    <location>
        <position position="733"/>
    </location>
</feature>
<evidence type="ECO:0000256" key="13">
    <source>
        <dbReference type="ARBA" id="ARBA00053345"/>
    </source>
</evidence>
<keyword evidence="18" id="KW-1185">Reference proteome</keyword>
<evidence type="ECO:0000256" key="2">
    <source>
        <dbReference type="ARBA" id="ARBA00006991"/>
    </source>
</evidence>
<dbReference type="PANTHER" id="PTHR23234">
    <property type="entry name" value="ZNF44 PROTEIN"/>
    <property type="match status" value="1"/>
</dbReference>
<feature type="domain" description="C2H2-type" evidence="16">
    <location>
        <begin position="417"/>
        <end position="444"/>
    </location>
</feature>
<keyword evidence="6 14" id="KW-0863">Zinc-finger</keyword>
<evidence type="ECO:0000256" key="5">
    <source>
        <dbReference type="ARBA" id="ARBA00022737"/>
    </source>
</evidence>
<feature type="domain" description="C2H2-type" evidence="16">
    <location>
        <begin position="551"/>
        <end position="578"/>
    </location>
</feature>
<evidence type="ECO:0000256" key="3">
    <source>
        <dbReference type="ARBA" id="ARBA00022492"/>
    </source>
</evidence>
<keyword evidence="3" id="KW-0302">Gap protein</keyword>
<keyword evidence="5" id="KW-0677">Repeat</keyword>
<feature type="domain" description="C2H2-type" evidence="16">
    <location>
        <begin position="266"/>
        <end position="293"/>
    </location>
</feature>